<dbReference type="GO" id="GO:0009236">
    <property type="term" value="P:cobalamin biosynthetic process"/>
    <property type="evidence" value="ECO:0007669"/>
    <property type="project" value="UniProtKB-UniPathway"/>
</dbReference>
<dbReference type="STRING" id="720554.Clocl_2884"/>
<comment type="similarity">
    <text evidence="7">Belongs to the CobU/CobP family.</text>
</comment>
<evidence type="ECO:0000256" key="12">
    <source>
        <dbReference type="ARBA" id="ARBA00022741"/>
    </source>
</evidence>
<evidence type="ECO:0000256" key="6">
    <source>
        <dbReference type="ARBA" id="ARBA00005159"/>
    </source>
</evidence>
<evidence type="ECO:0000256" key="19">
    <source>
        <dbReference type="PIRSR" id="PIRSR006135-1"/>
    </source>
</evidence>
<comment type="catalytic activity">
    <reaction evidence="1">
        <text>adenosylcob(III)inamide + ATP = adenosylcob(III)inamide phosphate + ADP + H(+)</text>
        <dbReference type="Rhea" id="RHEA:15769"/>
        <dbReference type="ChEBI" id="CHEBI:2480"/>
        <dbReference type="ChEBI" id="CHEBI:15378"/>
        <dbReference type="ChEBI" id="CHEBI:30616"/>
        <dbReference type="ChEBI" id="CHEBI:58502"/>
        <dbReference type="ChEBI" id="CHEBI:456216"/>
        <dbReference type="EC" id="2.7.1.156"/>
    </reaction>
</comment>
<dbReference type="PANTHER" id="PTHR34848">
    <property type="match status" value="1"/>
</dbReference>
<dbReference type="KEGG" id="ccl:Clocl_2884"/>
<comment type="pathway">
    <text evidence="5">Cofactor biosynthesis; adenosylcobalamin biosynthesis; adenosylcobalamin from cob(II)yrinate a,c-diamide: step 6/7.</text>
</comment>
<feature type="binding site" evidence="20">
    <location>
        <begin position="9"/>
        <end position="16"/>
    </location>
    <ligand>
        <name>GTP</name>
        <dbReference type="ChEBI" id="CHEBI:37565"/>
    </ligand>
</feature>
<dbReference type="EMBL" id="CP003065">
    <property type="protein sequence ID" value="AEV69431.1"/>
    <property type="molecule type" value="Genomic_DNA"/>
</dbReference>
<keyword evidence="12 20" id="KW-0547">Nucleotide-binding</keyword>
<dbReference type="CDD" id="cd00544">
    <property type="entry name" value="CobU"/>
    <property type="match status" value="1"/>
</dbReference>
<feature type="binding site" evidence="20">
    <location>
        <begin position="34"/>
        <end position="36"/>
    </location>
    <ligand>
        <name>GTP</name>
        <dbReference type="ChEBI" id="CHEBI:37565"/>
    </ligand>
</feature>
<dbReference type="AlphaFoldDB" id="G8LSS9"/>
<evidence type="ECO:0000313" key="21">
    <source>
        <dbReference type="EMBL" id="AEV69431.1"/>
    </source>
</evidence>
<dbReference type="PANTHER" id="PTHR34848:SF1">
    <property type="entry name" value="BIFUNCTIONAL ADENOSYLCOBALAMIN BIOSYNTHESIS PROTEIN COBU"/>
    <property type="match status" value="1"/>
</dbReference>
<evidence type="ECO:0000256" key="10">
    <source>
        <dbReference type="ARBA" id="ARBA00022573"/>
    </source>
</evidence>
<reference evidence="21 22" key="2">
    <citation type="journal article" date="2012" name="Stand. Genomic Sci.">
        <title>Complete Genome Sequence of Clostridium clariflavum DSM 19732.</title>
        <authorList>
            <person name="Izquierdo J.A."/>
            <person name="Goodwin L."/>
            <person name="Davenport K.W."/>
            <person name="Teshima H."/>
            <person name="Bruce D."/>
            <person name="Detter C."/>
            <person name="Tapia R."/>
            <person name="Han S."/>
            <person name="Land M."/>
            <person name="Hauser L."/>
            <person name="Jeffries C.D."/>
            <person name="Han J."/>
            <person name="Pitluck S."/>
            <person name="Nolan M."/>
            <person name="Chen A."/>
            <person name="Huntemann M."/>
            <person name="Mavromatis K."/>
            <person name="Mikhailova N."/>
            <person name="Liolios K."/>
            <person name="Woyke T."/>
            <person name="Lynd L.R."/>
        </authorList>
    </citation>
    <scope>NUCLEOTIDE SEQUENCE [LARGE SCALE GENOMIC DNA]</scope>
    <source>
        <strain evidence="22">DSM 19732 / NBRC 101661 / EBR45</strain>
    </source>
</reference>
<evidence type="ECO:0000256" key="1">
    <source>
        <dbReference type="ARBA" id="ARBA00000312"/>
    </source>
</evidence>
<dbReference type="PIRSF" id="PIRSF006135">
    <property type="entry name" value="CobU"/>
    <property type="match status" value="1"/>
</dbReference>
<dbReference type="UniPathway" id="UPA00148">
    <property type="reaction ID" value="UER00236"/>
</dbReference>
<dbReference type="Proteomes" id="UP000005435">
    <property type="component" value="Chromosome"/>
</dbReference>
<protein>
    <recommendedName>
        <fullName evidence="18">Bifunctional adenosylcobalamin biosynthesis protein CobU</fullName>
        <ecNumber evidence="8">2.7.1.156</ecNumber>
        <ecNumber evidence="9">2.7.7.62</ecNumber>
    </recommendedName>
    <alternativeName>
        <fullName evidence="16">Adenosylcobinamide kinase</fullName>
    </alternativeName>
    <alternativeName>
        <fullName evidence="17">Adenosylcobinamide-phosphate guanylyltransferase</fullName>
    </alternativeName>
</protein>
<evidence type="ECO:0000256" key="9">
    <source>
        <dbReference type="ARBA" id="ARBA00012523"/>
    </source>
</evidence>
<evidence type="ECO:0000256" key="7">
    <source>
        <dbReference type="ARBA" id="ARBA00007490"/>
    </source>
</evidence>
<dbReference type="RefSeq" id="WP_014255980.1">
    <property type="nucleotide sequence ID" value="NC_016627.1"/>
</dbReference>
<dbReference type="GO" id="GO:0008820">
    <property type="term" value="F:cobinamide phosphate guanylyltransferase activity"/>
    <property type="evidence" value="ECO:0007669"/>
    <property type="project" value="UniProtKB-EC"/>
</dbReference>
<dbReference type="SUPFAM" id="SSF52540">
    <property type="entry name" value="P-loop containing nucleoside triphosphate hydrolases"/>
    <property type="match status" value="1"/>
</dbReference>
<comment type="catalytic activity">
    <reaction evidence="3">
        <text>adenosylcob(III)inamide + GTP = adenosylcob(III)inamide phosphate + GDP + H(+)</text>
        <dbReference type="Rhea" id="RHEA:15765"/>
        <dbReference type="ChEBI" id="CHEBI:2480"/>
        <dbReference type="ChEBI" id="CHEBI:15378"/>
        <dbReference type="ChEBI" id="CHEBI:37565"/>
        <dbReference type="ChEBI" id="CHEBI:58189"/>
        <dbReference type="ChEBI" id="CHEBI:58502"/>
        <dbReference type="EC" id="2.7.1.156"/>
    </reaction>
</comment>
<evidence type="ECO:0000256" key="20">
    <source>
        <dbReference type="PIRSR" id="PIRSR006135-2"/>
    </source>
</evidence>
<dbReference type="GO" id="GO:0005524">
    <property type="term" value="F:ATP binding"/>
    <property type="evidence" value="ECO:0007669"/>
    <property type="project" value="UniProtKB-KW"/>
</dbReference>
<evidence type="ECO:0000256" key="8">
    <source>
        <dbReference type="ARBA" id="ARBA00012016"/>
    </source>
</evidence>
<accession>G8LSS9</accession>
<dbReference type="EC" id="2.7.1.156" evidence="8"/>
<keyword evidence="11 21" id="KW-0808">Transferase</keyword>
<evidence type="ECO:0000256" key="16">
    <source>
        <dbReference type="ARBA" id="ARBA00029570"/>
    </source>
</evidence>
<dbReference type="eggNOG" id="COG2087">
    <property type="taxonomic scope" value="Bacteria"/>
</dbReference>
<dbReference type="OrthoDB" id="9799422at2"/>
<evidence type="ECO:0000256" key="18">
    <source>
        <dbReference type="ARBA" id="ARBA00073706"/>
    </source>
</evidence>
<evidence type="ECO:0000313" key="22">
    <source>
        <dbReference type="Proteomes" id="UP000005435"/>
    </source>
</evidence>
<feature type="binding site" evidence="20">
    <location>
        <position position="62"/>
    </location>
    <ligand>
        <name>GTP</name>
        <dbReference type="ChEBI" id="CHEBI:37565"/>
    </ligand>
</feature>
<dbReference type="InterPro" id="IPR003203">
    <property type="entry name" value="CobU/CobP"/>
</dbReference>
<evidence type="ECO:0000256" key="17">
    <source>
        <dbReference type="ARBA" id="ARBA00030571"/>
    </source>
</evidence>
<evidence type="ECO:0000256" key="5">
    <source>
        <dbReference type="ARBA" id="ARBA00004692"/>
    </source>
</evidence>
<dbReference type="FunFam" id="3.40.50.300:FF:000632">
    <property type="entry name" value="Bifunctional adenosylcobalamin biosynthesis protein"/>
    <property type="match status" value="1"/>
</dbReference>
<evidence type="ECO:0000256" key="11">
    <source>
        <dbReference type="ARBA" id="ARBA00022679"/>
    </source>
</evidence>
<comment type="pathway">
    <text evidence="6">Cofactor biosynthesis; adenosylcobalamin biosynthesis; adenosylcobalamin from cob(II)yrinate a,c-diamide: step 5/7.</text>
</comment>
<evidence type="ECO:0000256" key="2">
    <source>
        <dbReference type="ARBA" id="ARBA00000711"/>
    </source>
</evidence>
<evidence type="ECO:0000256" key="14">
    <source>
        <dbReference type="ARBA" id="ARBA00022840"/>
    </source>
</evidence>
<dbReference type="GO" id="GO:0005525">
    <property type="term" value="F:GTP binding"/>
    <property type="evidence" value="ECO:0007669"/>
    <property type="project" value="UniProtKB-KW"/>
</dbReference>
<keyword evidence="10" id="KW-0169">Cobalamin biosynthesis</keyword>
<dbReference type="GO" id="GO:0043752">
    <property type="term" value="F:adenosylcobinamide kinase activity"/>
    <property type="evidence" value="ECO:0007669"/>
    <property type="project" value="UniProtKB-EC"/>
</dbReference>
<reference evidence="22" key="1">
    <citation type="submission" date="2011-12" db="EMBL/GenBank/DDBJ databases">
        <title>Complete sequence of Clostridium clariflavum DSM 19732.</title>
        <authorList>
            <consortium name="US DOE Joint Genome Institute"/>
            <person name="Lucas S."/>
            <person name="Han J."/>
            <person name="Lapidus A."/>
            <person name="Cheng J.-F."/>
            <person name="Goodwin L."/>
            <person name="Pitluck S."/>
            <person name="Peters L."/>
            <person name="Teshima H."/>
            <person name="Detter J.C."/>
            <person name="Han C."/>
            <person name="Tapia R."/>
            <person name="Land M."/>
            <person name="Hauser L."/>
            <person name="Kyrpides N."/>
            <person name="Ivanova N."/>
            <person name="Pagani I."/>
            <person name="Kitzmiller T."/>
            <person name="Lynd L."/>
            <person name="Izquierdo J."/>
            <person name="Woyke T."/>
        </authorList>
    </citation>
    <scope>NUCLEOTIDE SEQUENCE [LARGE SCALE GENOMIC DNA]</scope>
    <source>
        <strain evidence="22">DSM 19732 / NBRC 101661 / EBR45</strain>
    </source>
</reference>
<feature type="active site" description="GMP-histidine intermediate" evidence="19">
    <location>
        <position position="50"/>
    </location>
</feature>
<proteinExistence type="inferred from homology"/>
<name>G8LSS9_ACECE</name>
<evidence type="ECO:0000256" key="3">
    <source>
        <dbReference type="ARBA" id="ARBA00001522"/>
    </source>
</evidence>
<dbReference type="Gene3D" id="3.40.50.300">
    <property type="entry name" value="P-loop containing nucleotide triphosphate hydrolases"/>
    <property type="match status" value="1"/>
</dbReference>
<gene>
    <name evidence="21" type="ordered locus">Clocl_2884</name>
</gene>
<keyword evidence="21" id="KW-0548">Nucleotidyltransferase</keyword>
<keyword evidence="14" id="KW-0067">ATP-binding</keyword>
<dbReference type="Pfam" id="PF02283">
    <property type="entry name" value="CobU"/>
    <property type="match status" value="1"/>
</dbReference>
<sequence length="185" mass="20722">MRRLVVVTGGARSGKSTFAEKIAKDCNCDVVYIATSIPFDDEMKARIKKHVEQRPAHWKTIEAYKDLDKHLAGEKSGHAVYLLDCITIMITNLMLEASIDWDNASGSDCDYIESQIKLEMEKLLKVVDEKDTTFILVTNEVGMGIVPENKISRIFRDIAGRINQMLAQAADEVYLCVSGIPVKIK</sequence>
<keyword evidence="13 21" id="KW-0418">Kinase</keyword>
<comment type="function">
    <text evidence="4">Catalyzes ATP-dependent phosphorylation of adenosylcobinamide and addition of GMP to adenosylcobinamide phosphate.</text>
</comment>
<comment type="catalytic activity">
    <reaction evidence="2">
        <text>adenosylcob(III)inamide phosphate + GTP + H(+) = adenosylcob(III)inamide-GDP + diphosphate</text>
        <dbReference type="Rhea" id="RHEA:22712"/>
        <dbReference type="ChEBI" id="CHEBI:15378"/>
        <dbReference type="ChEBI" id="CHEBI:33019"/>
        <dbReference type="ChEBI" id="CHEBI:37565"/>
        <dbReference type="ChEBI" id="CHEBI:58502"/>
        <dbReference type="ChEBI" id="CHEBI:60487"/>
        <dbReference type="EC" id="2.7.7.62"/>
    </reaction>
</comment>
<dbReference type="HOGENOM" id="CLU_094161_0_2_9"/>
<dbReference type="EC" id="2.7.7.62" evidence="9"/>
<dbReference type="InterPro" id="IPR027417">
    <property type="entry name" value="P-loop_NTPase"/>
</dbReference>
<dbReference type="NCBIfam" id="NF004469">
    <property type="entry name" value="PRK05800.1"/>
    <property type="match status" value="1"/>
</dbReference>
<feature type="binding site" evidence="20">
    <location>
        <position position="84"/>
    </location>
    <ligand>
        <name>GTP</name>
        <dbReference type="ChEBI" id="CHEBI:37565"/>
    </ligand>
</feature>
<evidence type="ECO:0000256" key="13">
    <source>
        <dbReference type="ARBA" id="ARBA00022777"/>
    </source>
</evidence>
<organism evidence="21 22">
    <name type="scientific">Acetivibrio clariflavus (strain DSM 19732 / NBRC 101661 / EBR45)</name>
    <name type="common">Clostridium clariflavum</name>
    <dbReference type="NCBI Taxonomy" id="720554"/>
    <lineage>
        <taxon>Bacteria</taxon>
        <taxon>Bacillati</taxon>
        <taxon>Bacillota</taxon>
        <taxon>Clostridia</taxon>
        <taxon>Eubacteriales</taxon>
        <taxon>Oscillospiraceae</taxon>
        <taxon>Acetivibrio</taxon>
    </lineage>
</organism>
<evidence type="ECO:0000256" key="4">
    <source>
        <dbReference type="ARBA" id="ARBA00003889"/>
    </source>
</evidence>
<evidence type="ECO:0000256" key="15">
    <source>
        <dbReference type="ARBA" id="ARBA00023134"/>
    </source>
</evidence>
<keyword evidence="15 20" id="KW-0342">GTP-binding</keyword>
<keyword evidence="22" id="KW-1185">Reference proteome</keyword>